<feature type="region of interest" description="Disordered" evidence="1">
    <location>
        <begin position="243"/>
        <end position="263"/>
    </location>
</feature>
<dbReference type="InterPro" id="IPR001810">
    <property type="entry name" value="F-box_dom"/>
</dbReference>
<dbReference type="Gramene" id="EFJ24294">
    <property type="protein sequence ID" value="EFJ24294"/>
    <property type="gene ID" value="SELMODRAFT_102245"/>
</dbReference>
<dbReference type="OMA" id="KSCPAGP"/>
<dbReference type="InParanoid" id="D8RUX4"/>
<feature type="domain" description="F-box" evidence="2">
    <location>
        <begin position="11"/>
        <end position="52"/>
    </location>
</feature>
<accession>D8RUX4</accession>
<evidence type="ECO:0000256" key="1">
    <source>
        <dbReference type="SAM" id="MobiDB-lite"/>
    </source>
</evidence>
<gene>
    <name evidence="3" type="ORF">SELMODRAFT_102245</name>
</gene>
<reference evidence="3 4" key="1">
    <citation type="journal article" date="2011" name="Science">
        <title>The Selaginella genome identifies genetic changes associated with the evolution of vascular plants.</title>
        <authorList>
            <person name="Banks J.A."/>
            <person name="Nishiyama T."/>
            <person name="Hasebe M."/>
            <person name="Bowman J.L."/>
            <person name="Gribskov M."/>
            <person name="dePamphilis C."/>
            <person name="Albert V.A."/>
            <person name="Aono N."/>
            <person name="Aoyama T."/>
            <person name="Ambrose B.A."/>
            <person name="Ashton N.W."/>
            <person name="Axtell M.J."/>
            <person name="Barker E."/>
            <person name="Barker M.S."/>
            <person name="Bennetzen J.L."/>
            <person name="Bonawitz N.D."/>
            <person name="Chapple C."/>
            <person name="Cheng C."/>
            <person name="Correa L.G."/>
            <person name="Dacre M."/>
            <person name="DeBarry J."/>
            <person name="Dreyer I."/>
            <person name="Elias M."/>
            <person name="Engstrom E.M."/>
            <person name="Estelle M."/>
            <person name="Feng L."/>
            <person name="Finet C."/>
            <person name="Floyd S.K."/>
            <person name="Frommer W.B."/>
            <person name="Fujita T."/>
            <person name="Gramzow L."/>
            <person name="Gutensohn M."/>
            <person name="Harholt J."/>
            <person name="Hattori M."/>
            <person name="Heyl A."/>
            <person name="Hirai T."/>
            <person name="Hiwatashi Y."/>
            <person name="Ishikawa M."/>
            <person name="Iwata M."/>
            <person name="Karol K.G."/>
            <person name="Koehler B."/>
            <person name="Kolukisaoglu U."/>
            <person name="Kubo M."/>
            <person name="Kurata T."/>
            <person name="Lalonde S."/>
            <person name="Li K."/>
            <person name="Li Y."/>
            <person name="Litt A."/>
            <person name="Lyons E."/>
            <person name="Manning G."/>
            <person name="Maruyama T."/>
            <person name="Michael T.P."/>
            <person name="Mikami K."/>
            <person name="Miyazaki S."/>
            <person name="Morinaga S."/>
            <person name="Murata T."/>
            <person name="Mueller-Roeber B."/>
            <person name="Nelson D.R."/>
            <person name="Obara M."/>
            <person name="Oguri Y."/>
            <person name="Olmstead R.G."/>
            <person name="Onodera N."/>
            <person name="Petersen B.L."/>
            <person name="Pils B."/>
            <person name="Prigge M."/>
            <person name="Rensing S.A."/>
            <person name="Riano-Pachon D.M."/>
            <person name="Roberts A.W."/>
            <person name="Sato Y."/>
            <person name="Scheller H.V."/>
            <person name="Schulz B."/>
            <person name="Schulz C."/>
            <person name="Shakirov E.V."/>
            <person name="Shibagaki N."/>
            <person name="Shinohara N."/>
            <person name="Shippen D.E."/>
            <person name="Soerensen I."/>
            <person name="Sotooka R."/>
            <person name="Sugimoto N."/>
            <person name="Sugita M."/>
            <person name="Sumikawa N."/>
            <person name="Tanurdzic M."/>
            <person name="Theissen G."/>
            <person name="Ulvskov P."/>
            <person name="Wakazuki S."/>
            <person name="Weng J.K."/>
            <person name="Willats W.W."/>
            <person name="Wipf D."/>
            <person name="Wolf P.G."/>
            <person name="Yang L."/>
            <person name="Zimmer A.D."/>
            <person name="Zhu Q."/>
            <person name="Mitros T."/>
            <person name="Hellsten U."/>
            <person name="Loque D."/>
            <person name="Otillar R."/>
            <person name="Salamov A."/>
            <person name="Schmutz J."/>
            <person name="Shapiro H."/>
            <person name="Lindquist E."/>
            <person name="Lucas S."/>
            <person name="Rokhsar D."/>
            <person name="Grigoriev I.V."/>
        </authorList>
    </citation>
    <scope>NUCLEOTIDE SEQUENCE [LARGE SCALE GENOMIC DNA]</scope>
</reference>
<protein>
    <recommendedName>
        <fullName evidence="2">F-box domain-containing protein</fullName>
    </recommendedName>
</protein>
<dbReference type="InterPro" id="IPR044809">
    <property type="entry name" value="AUF1-like"/>
</dbReference>
<dbReference type="KEGG" id="smo:SELMODRAFT_102245"/>
<proteinExistence type="predicted"/>
<dbReference type="InterPro" id="IPR036047">
    <property type="entry name" value="F-box-like_dom_sf"/>
</dbReference>
<evidence type="ECO:0000259" key="2">
    <source>
        <dbReference type="SMART" id="SM00256"/>
    </source>
</evidence>
<dbReference type="EMBL" id="GL377590">
    <property type="protein sequence ID" value="EFJ24294.1"/>
    <property type="molecule type" value="Genomic_DNA"/>
</dbReference>
<evidence type="ECO:0000313" key="4">
    <source>
        <dbReference type="Proteomes" id="UP000001514"/>
    </source>
</evidence>
<evidence type="ECO:0000313" key="3">
    <source>
        <dbReference type="EMBL" id="EFJ24294.1"/>
    </source>
</evidence>
<dbReference type="Gene3D" id="1.20.1280.50">
    <property type="match status" value="1"/>
</dbReference>
<dbReference type="AlphaFoldDB" id="D8RUX4"/>
<organism evidence="4">
    <name type="scientific">Selaginella moellendorffii</name>
    <name type="common">Spikemoss</name>
    <dbReference type="NCBI Taxonomy" id="88036"/>
    <lineage>
        <taxon>Eukaryota</taxon>
        <taxon>Viridiplantae</taxon>
        <taxon>Streptophyta</taxon>
        <taxon>Embryophyta</taxon>
        <taxon>Tracheophyta</taxon>
        <taxon>Lycopodiopsida</taxon>
        <taxon>Selaginellales</taxon>
        <taxon>Selaginellaceae</taxon>
        <taxon>Selaginella</taxon>
    </lineage>
</organism>
<keyword evidence="4" id="KW-1185">Reference proteome</keyword>
<dbReference type="PANTHER" id="PTHR31215">
    <property type="entry name" value="OS05G0510400 PROTEIN-RELATED"/>
    <property type="match status" value="1"/>
</dbReference>
<dbReference type="SMART" id="SM00256">
    <property type="entry name" value="FBOX"/>
    <property type="match status" value="1"/>
</dbReference>
<dbReference type="Proteomes" id="UP000001514">
    <property type="component" value="Unassembled WGS sequence"/>
</dbReference>
<name>D8RUX4_SELML</name>
<sequence>MIFLVDPFDSLPDSLLLLIFNKVSDVKSLGRCCAVSKRFYSLARTVDNVVVKVDCVISGDEAGHLSARGKGFFGHLLKFFGSMVRPLQALQHLLVPKRALVASTSAATTAAADVSHHSPGEVLKNFRDLEHLRIELPGGELEIEDGFLLKWKARYGSTLESCVILGASALINSGDQSTAEDDGNLPDADGGFKLRVVWTISSLIAASGRHYLLQNIIAEHPSLQSLVLTDADGQGMLCMDKEQLQQSRDKPLPPSSASSNRTQVPSLNVKLWYAPHIELPGGVALKGATLVSIRPSGDGSGGGGGGDGDGNHRVEVEAFEQPFQTAAEELVKRRTYLLEMKSF</sequence>
<dbReference type="eggNOG" id="ENOG502QTRT">
    <property type="taxonomic scope" value="Eukaryota"/>
</dbReference>
<dbReference type="Pfam" id="PF12937">
    <property type="entry name" value="F-box-like"/>
    <property type="match status" value="1"/>
</dbReference>
<dbReference type="SUPFAM" id="SSF81383">
    <property type="entry name" value="F-box domain"/>
    <property type="match status" value="1"/>
</dbReference>
<dbReference type="HOGENOM" id="CLU_049279_2_0_1"/>